<dbReference type="EMBL" id="KZ819635">
    <property type="protein sequence ID" value="PWN91725.1"/>
    <property type="molecule type" value="Genomic_DNA"/>
</dbReference>
<dbReference type="Pfam" id="PF06911">
    <property type="entry name" value="Senescence"/>
    <property type="match status" value="1"/>
</dbReference>
<dbReference type="AlphaFoldDB" id="A0A316YVG8"/>
<feature type="region of interest" description="Disordered" evidence="1">
    <location>
        <begin position="335"/>
        <end position="359"/>
    </location>
</feature>
<proteinExistence type="predicted"/>
<dbReference type="GO" id="GO:0005886">
    <property type="term" value="C:plasma membrane"/>
    <property type="evidence" value="ECO:0007669"/>
    <property type="project" value="TreeGrafter"/>
</dbReference>
<feature type="compositionally biased region" description="Low complexity" evidence="1">
    <location>
        <begin position="275"/>
        <end position="288"/>
    </location>
</feature>
<accession>A0A316YVG8</accession>
<evidence type="ECO:0000313" key="3">
    <source>
        <dbReference type="EMBL" id="PWN91725.1"/>
    </source>
</evidence>
<reference evidence="3 4" key="1">
    <citation type="journal article" date="2018" name="Mol. Biol. Evol.">
        <title>Broad Genomic Sampling Reveals a Smut Pathogenic Ancestry of the Fungal Clade Ustilaginomycotina.</title>
        <authorList>
            <person name="Kijpornyongpan T."/>
            <person name="Mondo S.J."/>
            <person name="Barry K."/>
            <person name="Sandor L."/>
            <person name="Lee J."/>
            <person name="Lipzen A."/>
            <person name="Pangilinan J."/>
            <person name="LaButti K."/>
            <person name="Hainaut M."/>
            <person name="Henrissat B."/>
            <person name="Grigoriev I.V."/>
            <person name="Spatafora J.W."/>
            <person name="Aime M.C."/>
        </authorList>
    </citation>
    <scope>NUCLEOTIDE SEQUENCE [LARGE SCALE GENOMIC DNA]</scope>
    <source>
        <strain evidence="3 4">MCA 4198</strain>
    </source>
</reference>
<name>A0A316YVG8_9BASI</name>
<dbReference type="PANTHER" id="PTHR21068:SF43">
    <property type="entry name" value="SPARTIN"/>
    <property type="match status" value="1"/>
</dbReference>
<dbReference type="RefSeq" id="XP_025378923.1">
    <property type="nucleotide sequence ID" value="XM_025525674.1"/>
</dbReference>
<protein>
    <recommendedName>
        <fullName evidence="2">Senescence domain-containing protein</fullName>
    </recommendedName>
</protein>
<evidence type="ECO:0000256" key="1">
    <source>
        <dbReference type="SAM" id="MobiDB-lite"/>
    </source>
</evidence>
<feature type="domain" description="Senescence" evidence="2">
    <location>
        <begin position="225"/>
        <end position="433"/>
    </location>
</feature>
<dbReference type="STRING" id="215250.A0A316YVG8"/>
<dbReference type="GeneID" id="37047590"/>
<evidence type="ECO:0000259" key="2">
    <source>
        <dbReference type="Pfam" id="PF06911"/>
    </source>
</evidence>
<feature type="compositionally biased region" description="Basic and acidic residues" evidence="1">
    <location>
        <begin position="481"/>
        <end position="491"/>
    </location>
</feature>
<feature type="region of interest" description="Disordered" evidence="1">
    <location>
        <begin position="263"/>
        <end position="296"/>
    </location>
</feature>
<organism evidence="3 4">
    <name type="scientific">Acaromyces ingoldii</name>
    <dbReference type="NCBI Taxonomy" id="215250"/>
    <lineage>
        <taxon>Eukaryota</taxon>
        <taxon>Fungi</taxon>
        <taxon>Dikarya</taxon>
        <taxon>Basidiomycota</taxon>
        <taxon>Ustilaginomycotina</taxon>
        <taxon>Exobasidiomycetes</taxon>
        <taxon>Exobasidiales</taxon>
        <taxon>Cryptobasidiaceae</taxon>
        <taxon>Acaromyces</taxon>
    </lineage>
</organism>
<dbReference type="InterPro" id="IPR009686">
    <property type="entry name" value="Senescence/spartin_C"/>
</dbReference>
<sequence length="491" mass="52516">MVEMSEGSTSQDTGPRGVLIQEIPGVKVLQSFQGDPDVELAQGSLRVLLVTVNVDNPFDDPKVAPKEKGKADVATDIWVVLEIESGFSLPIKASQRVVPERSSSSYVLPSSDLPGASIRLQLLSKEKSDVEFFEEILSEYCAFHDDATGKGTIELLDDHGDLLGTIDGPWQLKEDPKMRVAGHEKDPVLLELPDEKTEYKADEAVTVTTVPRDESGQLSKQYKDDWLLKGADFISRTVVKGSTWAGEKMLGAADSYVNKSTPAPANDAAVQRSNTGISTTTQASTTSSRPPITFSPRTHKAAERLNRFSGGAARVSNQTRDAILSVASGVGDQIGKKTGIQAKPRADGQPGEPPKGFRGALNRSLIAANVVLDGLLEGTDNLVRDGGQASSRVIEHRYGSEAKVISGNTASIGRSAYVIYKDINGVRRKALLKIATGTIVAKAPDGSQIVLQQQQQSDPSSITNHASGSGSHSPAPPGYDDDYKGKDIEKR</sequence>
<dbReference type="InterPro" id="IPR045036">
    <property type="entry name" value="Spartin-like"/>
</dbReference>
<evidence type="ECO:0000313" key="4">
    <source>
        <dbReference type="Proteomes" id="UP000245768"/>
    </source>
</evidence>
<feature type="region of interest" description="Disordered" evidence="1">
    <location>
        <begin position="450"/>
        <end position="491"/>
    </location>
</feature>
<keyword evidence="4" id="KW-1185">Reference proteome</keyword>
<dbReference type="GO" id="GO:0051301">
    <property type="term" value="P:cell division"/>
    <property type="evidence" value="ECO:0007669"/>
    <property type="project" value="TreeGrafter"/>
</dbReference>
<gene>
    <name evidence="3" type="ORF">FA10DRAFT_73835</name>
</gene>
<dbReference type="Proteomes" id="UP000245768">
    <property type="component" value="Unassembled WGS sequence"/>
</dbReference>
<dbReference type="InParanoid" id="A0A316YVG8"/>
<dbReference type="OrthoDB" id="20821at2759"/>
<dbReference type="PANTHER" id="PTHR21068">
    <property type="entry name" value="SPARTIN"/>
    <property type="match status" value="1"/>
</dbReference>